<protein>
    <submittedName>
        <fullName evidence="6">Uncharacterized protein</fullName>
    </submittedName>
</protein>
<keyword evidence="5" id="KW-0812">Transmembrane</keyword>
<dbReference type="GO" id="GO:0016787">
    <property type="term" value="F:hydrolase activity"/>
    <property type="evidence" value="ECO:0007669"/>
    <property type="project" value="UniProtKB-KW"/>
</dbReference>
<keyword evidence="1" id="KW-0547">Nucleotide-binding</keyword>
<dbReference type="Proteomes" id="UP000784294">
    <property type="component" value="Unassembled WGS sequence"/>
</dbReference>
<dbReference type="PANTHER" id="PTHR18934">
    <property type="entry name" value="ATP-DEPENDENT RNA HELICASE"/>
    <property type="match status" value="1"/>
</dbReference>
<keyword evidence="5" id="KW-0472">Membrane</keyword>
<reference evidence="6" key="1">
    <citation type="submission" date="2018-11" db="EMBL/GenBank/DDBJ databases">
        <authorList>
            <consortium name="Pathogen Informatics"/>
        </authorList>
    </citation>
    <scope>NUCLEOTIDE SEQUENCE</scope>
</reference>
<feature type="transmembrane region" description="Helical" evidence="5">
    <location>
        <begin position="12"/>
        <end position="33"/>
    </location>
</feature>
<dbReference type="GO" id="GO:0005524">
    <property type="term" value="F:ATP binding"/>
    <property type="evidence" value="ECO:0007669"/>
    <property type="project" value="UniProtKB-KW"/>
</dbReference>
<organism evidence="6 7">
    <name type="scientific">Protopolystoma xenopodis</name>
    <dbReference type="NCBI Taxonomy" id="117903"/>
    <lineage>
        <taxon>Eukaryota</taxon>
        <taxon>Metazoa</taxon>
        <taxon>Spiralia</taxon>
        <taxon>Lophotrochozoa</taxon>
        <taxon>Platyhelminthes</taxon>
        <taxon>Monogenea</taxon>
        <taxon>Polyopisthocotylea</taxon>
        <taxon>Polystomatidea</taxon>
        <taxon>Polystomatidae</taxon>
        <taxon>Protopolystoma</taxon>
    </lineage>
</organism>
<evidence type="ECO:0000256" key="2">
    <source>
        <dbReference type="ARBA" id="ARBA00022801"/>
    </source>
</evidence>
<name>A0A448XN42_9PLAT</name>
<evidence type="ECO:0000256" key="3">
    <source>
        <dbReference type="ARBA" id="ARBA00022806"/>
    </source>
</evidence>
<accession>A0A448XN42</accession>
<keyword evidence="7" id="KW-1185">Reference proteome</keyword>
<gene>
    <name evidence="6" type="ORF">PXEA_LOCUS34076</name>
</gene>
<dbReference type="AlphaFoldDB" id="A0A448XN42"/>
<dbReference type="InterPro" id="IPR027417">
    <property type="entry name" value="P-loop_NTPase"/>
</dbReference>
<dbReference type="GO" id="GO:0003723">
    <property type="term" value="F:RNA binding"/>
    <property type="evidence" value="ECO:0007669"/>
    <property type="project" value="TreeGrafter"/>
</dbReference>
<keyword evidence="5" id="KW-1133">Transmembrane helix</keyword>
<evidence type="ECO:0000256" key="5">
    <source>
        <dbReference type="SAM" id="Phobius"/>
    </source>
</evidence>
<dbReference type="SUPFAM" id="SSF52540">
    <property type="entry name" value="P-loop containing nucleoside triphosphate hydrolases"/>
    <property type="match status" value="1"/>
</dbReference>
<evidence type="ECO:0000313" key="6">
    <source>
        <dbReference type="EMBL" id="VEL40636.1"/>
    </source>
</evidence>
<comment type="caution">
    <text evidence="6">The sequence shown here is derived from an EMBL/GenBank/DDBJ whole genome shotgun (WGS) entry which is preliminary data.</text>
</comment>
<evidence type="ECO:0000256" key="1">
    <source>
        <dbReference type="ARBA" id="ARBA00022741"/>
    </source>
</evidence>
<dbReference type="PANTHER" id="PTHR18934:SF237">
    <property type="entry name" value="ATP-DEPENDENT DNA_RNA HELICASE DHX36"/>
    <property type="match status" value="1"/>
</dbReference>
<dbReference type="OrthoDB" id="5600252at2759"/>
<dbReference type="Gene3D" id="3.40.50.300">
    <property type="entry name" value="P-loop containing nucleotide triphosphate hydrolases"/>
    <property type="match status" value="1"/>
</dbReference>
<proteinExistence type="predicted"/>
<dbReference type="EMBL" id="CAAALY010265740">
    <property type="protein sequence ID" value="VEL40636.1"/>
    <property type="molecule type" value="Genomic_DNA"/>
</dbReference>
<dbReference type="GO" id="GO:0004386">
    <property type="term" value="F:helicase activity"/>
    <property type="evidence" value="ECO:0007669"/>
    <property type="project" value="UniProtKB-KW"/>
</dbReference>
<keyword evidence="3" id="KW-0347">Helicase</keyword>
<dbReference type="GO" id="GO:0005634">
    <property type="term" value="C:nucleus"/>
    <property type="evidence" value="ECO:0007669"/>
    <property type="project" value="TreeGrafter"/>
</dbReference>
<keyword evidence="2" id="KW-0378">Hydrolase</keyword>
<evidence type="ECO:0000256" key="4">
    <source>
        <dbReference type="ARBA" id="ARBA00022840"/>
    </source>
</evidence>
<evidence type="ECO:0000313" key="7">
    <source>
        <dbReference type="Proteomes" id="UP000784294"/>
    </source>
</evidence>
<sequence length="113" mass="13301">MHRSFYKFFSVARLFFNFFYFIVFILSSTSITIEDVVYVVNTGFINVSDFDPNSDTSTLAPRLLSKANALQLQPGECYHLFTSYTYKNEMDDYLPPEILRIRLEYVILRIKVN</sequence>
<keyword evidence="4" id="KW-0067">ATP-binding</keyword>